<sequence>MITRILFQVLGAGLGRAAPVHTLGVALDAGEWEADLLRLGLGFHRRGQDDTRDGRTSRNCDRRHRAGNLGRDDTTNSHSRQDEGRETLEIRRERGYRVFDGDILLG</sequence>
<feature type="compositionally biased region" description="Basic and acidic residues" evidence="1">
    <location>
        <begin position="46"/>
        <end position="60"/>
    </location>
</feature>
<dbReference type="EMBL" id="JARKIB010000100">
    <property type="protein sequence ID" value="KAJ7741105.1"/>
    <property type="molecule type" value="Genomic_DNA"/>
</dbReference>
<dbReference type="Proteomes" id="UP001215598">
    <property type="component" value="Unassembled WGS sequence"/>
</dbReference>
<feature type="compositionally biased region" description="Basic and acidic residues" evidence="1">
    <location>
        <begin position="70"/>
        <end position="87"/>
    </location>
</feature>
<feature type="region of interest" description="Disordered" evidence="1">
    <location>
        <begin position="45"/>
        <end position="87"/>
    </location>
</feature>
<organism evidence="3 4">
    <name type="scientific">Mycena metata</name>
    <dbReference type="NCBI Taxonomy" id="1033252"/>
    <lineage>
        <taxon>Eukaryota</taxon>
        <taxon>Fungi</taxon>
        <taxon>Dikarya</taxon>
        <taxon>Basidiomycota</taxon>
        <taxon>Agaricomycotina</taxon>
        <taxon>Agaricomycetes</taxon>
        <taxon>Agaricomycetidae</taxon>
        <taxon>Agaricales</taxon>
        <taxon>Marasmiineae</taxon>
        <taxon>Mycenaceae</taxon>
        <taxon>Mycena</taxon>
    </lineage>
</organism>
<evidence type="ECO:0000256" key="2">
    <source>
        <dbReference type="SAM" id="SignalP"/>
    </source>
</evidence>
<proteinExistence type="predicted"/>
<keyword evidence="2" id="KW-0732">Signal</keyword>
<evidence type="ECO:0008006" key="5">
    <source>
        <dbReference type="Google" id="ProtNLM"/>
    </source>
</evidence>
<name>A0AAD7N152_9AGAR</name>
<evidence type="ECO:0000313" key="3">
    <source>
        <dbReference type="EMBL" id="KAJ7741105.1"/>
    </source>
</evidence>
<comment type="caution">
    <text evidence="3">The sequence shown here is derived from an EMBL/GenBank/DDBJ whole genome shotgun (WGS) entry which is preliminary data.</text>
</comment>
<feature type="signal peptide" evidence="2">
    <location>
        <begin position="1"/>
        <end position="17"/>
    </location>
</feature>
<accession>A0AAD7N152</accession>
<keyword evidence="4" id="KW-1185">Reference proteome</keyword>
<gene>
    <name evidence="3" type="ORF">B0H16DRAFT_1565990</name>
</gene>
<protein>
    <recommendedName>
        <fullName evidence="5">Secreted protein</fullName>
    </recommendedName>
</protein>
<evidence type="ECO:0000313" key="4">
    <source>
        <dbReference type="Proteomes" id="UP001215598"/>
    </source>
</evidence>
<evidence type="ECO:0000256" key="1">
    <source>
        <dbReference type="SAM" id="MobiDB-lite"/>
    </source>
</evidence>
<reference evidence="3" key="1">
    <citation type="submission" date="2023-03" db="EMBL/GenBank/DDBJ databases">
        <title>Massive genome expansion in bonnet fungi (Mycena s.s.) driven by repeated elements and novel gene families across ecological guilds.</title>
        <authorList>
            <consortium name="Lawrence Berkeley National Laboratory"/>
            <person name="Harder C.B."/>
            <person name="Miyauchi S."/>
            <person name="Viragh M."/>
            <person name="Kuo A."/>
            <person name="Thoen E."/>
            <person name="Andreopoulos B."/>
            <person name="Lu D."/>
            <person name="Skrede I."/>
            <person name="Drula E."/>
            <person name="Henrissat B."/>
            <person name="Morin E."/>
            <person name="Kohler A."/>
            <person name="Barry K."/>
            <person name="LaButti K."/>
            <person name="Morin E."/>
            <person name="Salamov A."/>
            <person name="Lipzen A."/>
            <person name="Mereny Z."/>
            <person name="Hegedus B."/>
            <person name="Baldrian P."/>
            <person name="Stursova M."/>
            <person name="Weitz H."/>
            <person name="Taylor A."/>
            <person name="Grigoriev I.V."/>
            <person name="Nagy L.G."/>
            <person name="Martin F."/>
            <person name="Kauserud H."/>
        </authorList>
    </citation>
    <scope>NUCLEOTIDE SEQUENCE</scope>
    <source>
        <strain evidence="3">CBHHK182m</strain>
    </source>
</reference>
<dbReference type="AlphaFoldDB" id="A0AAD7N152"/>
<feature type="chain" id="PRO_5042064187" description="Secreted protein" evidence="2">
    <location>
        <begin position="18"/>
        <end position="106"/>
    </location>
</feature>